<evidence type="ECO:0000256" key="12">
    <source>
        <dbReference type="ARBA" id="ARBA00023212"/>
    </source>
</evidence>
<dbReference type="OMA" id="KINELLW"/>
<keyword evidence="8" id="KW-0243">Dynein</keyword>
<dbReference type="InterPro" id="IPR043160">
    <property type="entry name" value="Dynein_C_barrel"/>
</dbReference>
<dbReference type="Pfam" id="PF12774">
    <property type="entry name" value="AAA_6"/>
    <property type="match status" value="1"/>
</dbReference>
<dbReference type="Gene3D" id="1.20.920.20">
    <property type="match status" value="1"/>
</dbReference>
<dbReference type="GO" id="GO:0005874">
    <property type="term" value="C:microtubule"/>
    <property type="evidence" value="ECO:0007669"/>
    <property type="project" value="UniProtKB-KW"/>
</dbReference>
<dbReference type="InterPro" id="IPR042228">
    <property type="entry name" value="Dynein_linker_3"/>
</dbReference>
<dbReference type="SUPFAM" id="SSF52540">
    <property type="entry name" value="P-loop containing nucleoside triphosphate hydrolases"/>
    <property type="match status" value="4"/>
</dbReference>
<dbReference type="InterPro" id="IPR024743">
    <property type="entry name" value="Dynein_HC_stalk"/>
</dbReference>
<feature type="region of interest" description="Disordered" evidence="15">
    <location>
        <begin position="838"/>
        <end position="890"/>
    </location>
</feature>
<dbReference type="FunFam" id="3.40.50.300:FF:000362">
    <property type="entry name" value="Dynein, axonemal, heavy chain 6"/>
    <property type="match status" value="1"/>
</dbReference>
<evidence type="ECO:0000256" key="4">
    <source>
        <dbReference type="ARBA" id="ARBA00022701"/>
    </source>
</evidence>
<keyword evidence="18" id="KW-1185">Reference proteome</keyword>
<dbReference type="FunFam" id="3.10.490.20:FF:000005">
    <property type="entry name" value="Dynein axonemal heavy chain 6"/>
    <property type="match status" value="1"/>
</dbReference>
<feature type="region of interest" description="Disordered" evidence="15">
    <location>
        <begin position="1"/>
        <end position="72"/>
    </location>
</feature>
<evidence type="ECO:0000313" key="18">
    <source>
        <dbReference type="Proteomes" id="UP000039865"/>
    </source>
</evidence>
<dbReference type="Gene3D" id="3.40.50.300">
    <property type="entry name" value="P-loop containing nucleotide triphosphate hydrolases"/>
    <property type="match status" value="5"/>
</dbReference>
<dbReference type="Pfam" id="PF18198">
    <property type="entry name" value="AAA_lid_11"/>
    <property type="match status" value="1"/>
</dbReference>
<evidence type="ECO:0000256" key="14">
    <source>
        <dbReference type="SAM" id="Coils"/>
    </source>
</evidence>
<keyword evidence="11" id="KW-0505">Motor protein</keyword>
<sequence length="4500" mass="519896">MKKLQEYQASKQAYTNQLDDSYSSGQQNKNQPERLKSSKNGRKVAYNQNNPQHYQTAPQNGAANMNQANTSMGRINPSLLNIAPDQVKKRLLMNRLYDTGVSNVPLPSVERPLEKRASARPYSAKMGKKQKDPTSPVKKRLQEMNNSFNVNETYLTNHPGNFTNIMTNDKSFSYIRQENSFLDQYPKSRGLAGAMANTSGLNVSASDIQILQGSNPYIQDASQSYGQLPSLQQNLSRGKSAINMQSKMNQQTFYNSNTNNNNNNIYGQEALGSTKGLNNQSSANLQNPHYSHIAHSITGMTTMTPLRPSQSTQRKTIHKDFFTAKLMMSKPKADYEPLQAKQQEKMTKIKDILYKQQIQQQIQQSENMQRDPTLIQFNDLSTFSQKKFERARSKYLLDKLTGKLNNPDYFLQLSRSMAEMYGTDTDEFLAQLHAKSHLDGADQNKMSKINIMGGESINRTDEDQNDQQYNQQNNKDFLRPEVDKQATNQTKSKKSWSELDKYIELLLDSKQTDQSVFVYLNPNANGNPYDLQVCQYHDRSEQKYYTLSAKGITLYLNESPVEFITLGDWLIERDSYNHIKELSFFKKFKRWKFLRMWRKNILSHKRAKARRMLEEKLFILDDIFRPKLLNHKSFCNEMQKMRFIDVSKSLDCVTIEEFASIQQKQKTLVSEKIQTYSEKCRVNVKQAIDNMLSELRERIISELALDEEQRKNNPSSALNQVNATAAAMKRKKSNSVFENLGFPDHMTYGHRSNLRKECSRFLRFAYLIDFLAMESLSNIYIDSVREIIGKLQRLDQSNNSALTEHDMYQHKGMEPMFKVSIIFDPENPVPDSEIQLVKPDDFKQPPHGHSKDEDFDPTVHLELEPEKEEGEEDEDEDVENMSFDSDGNVKKKAPKVMKQVALTLYRRWLFIDPSRDDILTMVQNVLAQGLESLQVFERWSKHDELTPYANALEEWDDMVGDDWEAPEKNYLNPYDWIKEDELYGNQNMIIEQILDSAYVKAQDFLENLQSYLHTYWSNERINFELLIDEKLRQPTDMLIHTTKLFKLQKDNFEEIPQVAFRGLLKLDNTKTREMLIPSPKKCLTRIEMIVPDTIRKRTDEMRRWLTAAIKSLNKQATTVEDFVEQSNSLNKVQEQFQDVRDRVDLYGMYYNIFHEYTIAFKKEDKDSHNDAVTDISKLNNLIASVESSQNSNLDIFRKSLDEQIPKLNQQINDCLAQTEEDIFLSNKVSMYDILRKLDVLETTFKELETTAMKYNNYQETLQVQATNFENLENLREQLTLRCMMWRSLREWEEKTEGWIKEKFNNINAKEIQGKADQFSKICNRVEKNLPPNPIAQRLKHQVDTFKAAMPVVIALRNDNLKQEHWKEIKDLIGNDFDIEAEDFTLESLIRLNAQQYQEEIQAVSAQATAEASLRAQMAIIEEVWKKVDFKSKIYKEGTKDTSYILEDIDDIYTTLDESMATVNTILGSRYVKPLRSEAEVWKKNLQLLSKVLDNWIFLQKQWMYLENIFTSGDIRKQLLNEAQKFDHVDKFFKQLMQRVHKSPNVMRTLKYVNNLNETLVNNNEILEEIQKQLEKYLETKRQAFPRFYFLSNDELLEILAKSNDLEVIQQNLRTCFDNIFRLDIKEGIDIMAMISGEGEKIALAKTVKARNQVETWLLQVQMIMVETIHKIMKFGLQDYSNTANMERKLWVMKHPGQVVSTISQILWCTSSESYINDMIDNPFALQDWYQVNVVQLTQLIELVRGNLDSIRRKIIVALITCDVHARDIVESLMKENVSSVQDFLWQQQLRYYWDEDKDQCMVRQVNAAFQYGYEYMGATSRLVITPLTDRCWITITGALNIKLGAAPAGPAGTGKTESTKDLAKGLGMQCVVFNCSEQITYVMMGRLFSGLSQTGAWACLDEFNRIDIEVLSVIAQQLMTIKRALQAYEEQPTFLFEDNVIPLVPTCGVFITMNPGYAGRTELPDNLKVLFRPVSMMIPNYRLIAEIMLFAEGFQNARPLSQKMVQLYKLSSEQLSQQDHYDFGMRAVKSVLVMAGSLKRAQKDLDEDIVLIRAMRDSNVPKFLKDDLPLFSALIQDLFPSAVIPDVSFEELENQIAETIHSRGLQPVPAFITKVVQLFDTFDVRFGVMIVGPTGGGKTSSYDVLADAMTTLRKDKHSKDQRYQVVRKEVLNPKSISMGELYGEVNPISQEWRDGLASKIMREAALENKEDKTWVVFDGPVDALWIENMNTVLDDNMTLCLANGQRIKLRAQMRMLFEVQDLSVASPATVSRCGMVYMTPEELGWKPYVDSWIPRIYPDDSILLDEHKAVLHSLFETTVEIGLEKIRNLKLVEYIKTVEIQRVASLCNFLEVMLTPQYGFKGDKEEKKKILPFYFTFAYIWGIGGGLDGYGQERFDDVVREQFKACAIPQNNTCFEYYLETKKETRFQPWTNKMEEFVYDKDIPYFQMLVPTVDTQRCAYCLELLLEKEKPILFTGVTGVGKSVIILNLLSSIQEPKNINPVFLNFSAQTSSIRTQKTIEDKIERKRKGLYGAPPGKKLAIFVDDVNMPAVEKYGAQPPIELLRLFVDRKGLYDRETLEWKRVEDTTLIAAGARPGGGRNDLTLRFTRHFNVFNIPEGSRATLQRIFGSILNGFLKVGFMEPIQKLGDGAVMATIEVYQKIIEEKRPTPAKFHYLFNLRDVSKVFQGMLMVKPISINSPEVFAKLWMHECLRVFHDRLINDEDKKWFTRMVCELSNVYFRARFEHDDLFLNGHLLFGDLLKLDSSKNYEEIKDANKLKSTLIEFLDDYNISATRKMNLVFFEDAIEHIIRVARVLRQPRGNMMLIGVGGSGKQSLTKLSCHMLGYQGRQVEITKNFGTEQFRDFLKELMFGAGIDGISICLVLTDTQIVKETFLEDINNLLNTGDIPNLFLPEDYDKIINSVRPIVIEMKRVDTQDNILMTFNERVREKLHITLCMSPVGDSLRVRCRKFPSLVNCCTLNWFDRWPQQALLYVSSEFLKEVEVSNESVKRNLAEMCMMIHTTVEEKAQEFYEKLRRRVYTTPKSYLDLIHLYVSSLEQKREEQMKNKRRLALGLQKLKDTNANIADFKIKIEDLQPQLKAKNEQILEALVQVEKDSKIANEVEKVASEEAKIVNAKKMEAQAIAEDAERDLSAAKPELEAARQAVSNLDKASIVEIKSMPNPPKAVLMVMESIMLLLGEKQDWASIRQCLNETNTFIDRLKNFDVMKTPESVFEKCRKNFLSKPEFDVGEVRKKSVAASFMATWVKAVNNYQKVVKVVEPKQRRYNEVKANLDQAESELAIKMAEVQKVRDKVALLQQKCQEMENEKQRLAEEMERCEKRMGRAEKLLVLLLDEGVRWKETVERMDIEMEKLVGNVFISCGCISYYGAFTGLYREQMVKMWREECIKRKIPISEDYNIIKVMGNPVVIRDWNQKGLPTDTVSIENGILSTKGSRWPLLIDPQQQGNKWIKNLEKENDAFILRLSTPNLQRTLGMATSSGRPVLIEDIEEFLDPGLDPILLKSAYKTDGGIMQIRIGDQVYDYDENFRFYITTKMPNPHYLPEIFIKMTIINFTVTFMGLEDQLLGDVVVQEKPEVEKKRDEIVVSMDRDKNTLVSIEDSILKLLAESTEEQILDQDDLIIILENSKKTSADITKRLGDAAIVEEQINETRNQYRSVATRGSILYFVIADLAGIDPMYQYSLVYVKRLFNSAIMKSPQQPTLEDRLKLLIDRITETLYIDISRGLFVAHKVLFSFLICTSINRNSQKINELLWSTLLRGAGVMNKQHQPENPMPSILTQNGWDLAYYLQIIFPTKFDKLCDHIIDNIGQWEDYCATNDPQLEPLPEPLNDALDKFDKLLILKVFRPEKLMFAFTDYVRDDLGRMFIENQAVTMETIYQDSDRRTPVIFILSTGADPTTSLYKFAKDKDFDNKIQGISLGQGQGIKAERLIDMAKHQGEWILLQNCHLAKSWMPSLENIVQVLQEEVVHKDFRLFLTSMPAEYFPVSVLQNGVKLTTEPPRGLRANLMKSFQDLNPDQFENSKKVKEWQKLVFGLCFFHAIIQERRKFGPLGWNIRYEFNNSDLETSITNLNMFLEEQEEIPWDALLYVTGHINYGGRVTDDWDRVCLISILKKYYTQDILEDGYMLSQSGTYFVPEVGTLQTFKQYISELPIIDSPEVFGLHENANITYQAQESDKIIMTILSIQPRITSGAGGKSQDEIVNELAIDLENQLPNLLDKANAKKDLFKANEKGLMESLSTVLLQEVARFNRLLIVMRASLEELQKAIKGLVVMSSELDSMYLSMLNSQVPANWEKVAYPSLKPLMSWFRDLLERVEFMDNWLTQGQPPCFWISGFFFPQGFMTGVLQTHSRKHRVAIDQLNFTFKVLENDYDQIQDPPKDGVFIYGLYMDGARWDRVERTIEDQYPGEMYSPMPVILFKPIDNYQQNQEDYQCPIYKTSVRAGVLSTTGQSTNYILAVDLPTRETPSYWTLKGTALLCQLND</sequence>
<evidence type="ECO:0000256" key="11">
    <source>
        <dbReference type="ARBA" id="ARBA00023175"/>
    </source>
</evidence>
<dbReference type="GO" id="GO:0030286">
    <property type="term" value="C:dynein complex"/>
    <property type="evidence" value="ECO:0007669"/>
    <property type="project" value="UniProtKB-KW"/>
</dbReference>
<feature type="compositionally biased region" description="Polar residues" evidence="15">
    <location>
        <begin position="46"/>
        <end position="72"/>
    </location>
</feature>
<evidence type="ECO:0000256" key="9">
    <source>
        <dbReference type="ARBA" id="ARBA00023054"/>
    </source>
</evidence>
<keyword evidence="4" id="KW-0493">Microtubule</keyword>
<name>A0A078B9W6_STYLE</name>
<keyword evidence="10" id="KW-0969">Cilium</keyword>
<dbReference type="FunFam" id="1.20.140.100:FF:000001">
    <property type="entry name" value="dynein heavy chain 17, axonemal"/>
    <property type="match status" value="1"/>
</dbReference>
<dbReference type="PANTHER" id="PTHR22878:SF68">
    <property type="entry name" value="DYNEIN HEAVY CHAIN 6, AXONEMAL-LIKE"/>
    <property type="match status" value="1"/>
</dbReference>
<dbReference type="InterPro" id="IPR013602">
    <property type="entry name" value="Dynein_heavy_linker"/>
</dbReference>
<dbReference type="Gene3D" id="3.20.180.20">
    <property type="entry name" value="Dynein heavy chain, N-terminal domain 2"/>
    <property type="match status" value="1"/>
</dbReference>
<dbReference type="InterPro" id="IPR035699">
    <property type="entry name" value="AAA_6"/>
</dbReference>
<dbReference type="InterPro" id="IPR026983">
    <property type="entry name" value="DHC"/>
</dbReference>
<dbReference type="GO" id="GO:0045505">
    <property type="term" value="F:dynein intermediate chain binding"/>
    <property type="evidence" value="ECO:0007669"/>
    <property type="project" value="InterPro"/>
</dbReference>
<evidence type="ECO:0000256" key="5">
    <source>
        <dbReference type="ARBA" id="ARBA00022737"/>
    </source>
</evidence>
<dbReference type="PANTHER" id="PTHR22878">
    <property type="entry name" value="DYNEIN HEAVY CHAIN 6, AXONEMAL-LIKE-RELATED"/>
    <property type="match status" value="1"/>
</dbReference>
<dbReference type="GO" id="GO:0005930">
    <property type="term" value="C:axoneme"/>
    <property type="evidence" value="ECO:0007669"/>
    <property type="project" value="UniProtKB-SubCell"/>
</dbReference>
<dbReference type="FunFam" id="1.10.8.1220:FF:000001">
    <property type="entry name" value="Dynein axonemal heavy chain 5"/>
    <property type="match status" value="1"/>
</dbReference>
<dbReference type="Pfam" id="PF18199">
    <property type="entry name" value="Dynein_C"/>
    <property type="match status" value="1"/>
</dbReference>
<dbReference type="Gene3D" id="1.10.8.1220">
    <property type="match status" value="1"/>
</dbReference>
<evidence type="ECO:0000256" key="15">
    <source>
        <dbReference type="SAM" id="MobiDB-lite"/>
    </source>
</evidence>
<keyword evidence="9 14" id="KW-0175">Coiled coil</keyword>
<dbReference type="Gene3D" id="1.10.8.720">
    <property type="entry name" value="Region D6 of dynein motor"/>
    <property type="match status" value="1"/>
</dbReference>
<feature type="compositionally biased region" description="Polar residues" evidence="15">
    <location>
        <begin position="275"/>
        <end position="286"/>
    </location>
</feature>
<dbReference type="FunFam" id="3.40.50.300:FF:001145">
    <property type="entry name" value="Putative dynein heavy chain"/>
    <property type="match status" value="1"/>
</dbReference>
<dbReference type="Gene3D" id="1.20.140.100">
    <property type="entry name" value="Dynein heavy chain, N-terminal domain 2"/>
    <property type="match status" value="1"/>
</dbReference>
<evidence type="ECO:0000256" key="8">
    <source>
        <dbReference type="ARBA" id="ARBA00023017"/>
    </source>
</evidence>
<dbReference type="FunFam" id="1.20.58.1120:FF:000007">
    <property type="entry name" value="Dynein heavy chain 4"/>
    <property type="match status" value="1"/>
</dbReference>
<comment type="similarity">
    <text evidence="2">Belongs to the dynein heavy chain family.</text>
</comment>
<comment type="subcellular location">
    <subcellularLocation>
        <location evidence="1">Cytoplasm</location>
        <location evidence="1">Cytoskeleton</location>
        <location evidence="1">Cilium axoneme</location>
    </subcellularLocation>
</comment>
<evidence type="ECO:0000313" key="17">
    <source>
        <dbReference type="EMBL" id="CDW91214.1"/>
    </source>
</evidence>
<feature type="compositionally biased region" description="Low complexity" evidence="15">
    <location>
        <begin position="255"/>
        <end position="264"/>
    </location>
</feature>
<dbReference type="InterPro" id="IPR027417">
    <property type="entry name" value="P-loop_NTPase"/>
</dbReference>
<dbReference type="FunFam" id="1.20.1270.280:FF:000001">
    <property type="entry name" value="dynein heavy chain 7, axonemal"/>
    <property type="match status" value="1"/>
</dbReference>
<dbReference type="InterPro" id="IPR041466">
    <property type="entry name" value="Dynein_AAA5_ext"/>
</dbReference>
<dbReference type="InterPro" id="IPR042222">
    <property type="entry name" value="Dynein_2_N"/>
</dbReference>
<dbReference type="Pfam" id="PF03028">
    <property type="entry name" value="Dynein_heavy"/>
    <property type="match status" value="1"/>
</dbReference>
<feature type="compositionally biased region" description="Basic and acidic residues" evidence="15">
    <location>
        <begin position="838"/>
        <end position="864"/>
    </location>
</feature>
<evidence type="ECO:0000256" key="2">
    <source>
        <dbReference type="ARBA" id="ARBA00008887"/>
    </source>
</evidence>
<evidence type="ECO:0000256" key="1">
    <source>
        <dbReference type="ARBA" id="ARBA00004430"/>
    </source>
</evidence>
<dbReference type="InterPro" id="IPR003593">
    <property type="entry name" value="AAA+_ATPase"/>
</dbReference>
<dbReference type="FunFam" id="1.10.8.720:FF:000001">
    <property type="entry name" value="dynein heavy chain 7, axonemal"/>
    <property type="match status" value="1"/>
</dbReference>
<dbReference type="Pfam" id="PF12781">
    <property type="entry name" value="AAA_9"/>
    <property type="match status" value="1"/>
</dbReference>
<dbReference type="FunFam" id="3.40.50.300:FF:002141">
    <property type="entry name" value="Dynein heavy chain"/>
    <property type="match status" value="1"/>
</dbReference>
<evidence type="ECO:0000256" key="3">
    <source>
        <dbReference type="ARBA" id="ARBA00022490"/>
    </source>
</evidence>
<dbReference type="GO" id="GO:0051959">
    <property type="term" value="F:dynein light intermediate chain binding"/>
    <property type="evidence" value="ECO:0007669"/>
    <property type="project" value="InterPro"/>
</dbReference>
<proteinExistence type="inferred from homology"/>
<dbReference type="InterPro" id="IPR043157">
    <property type="entry name" value="Dynein_AAA1S"/>
</dbReference>
<dbReference type="Gene3D" id="1.20.920.30">
    <property type="match status" value="1"/>
</dbReference>
<keyword evidence="5" id="KW-0677">Repeat</keyword>
<dbReference type="FunFam" id="3.40.50.300:FF:000063">
    <property type="entry name" value="dynein heavy chain 6, axonemal"/>
    <property type="match status" value="1"/>
</dbReference>
<dbReference type="Proteomes" id="UP000039865">
    <property type="component" value="Unassembled WGS sequence"/>
</dbReference>
<dbReference type="Pfam" id="PF08393">
    <property type="entry name" value="DHC_N2"/>
    <property type="match status" value="1"/>
</dbReference>
<gene>
    <name evidence="17" type="primary">Contig8207.g8763</name>
    <name evidence="17" type="ORF">STYLEM_20367</name>
</gene>
<dbReference type="InParanoid" id="A0A078B9W6"/>
<dbReference type="Gene3D" id="1.10.287.2620">
    <property type="match status" value="1"/>
</dbReference>
<dbReference type="Gene3D" id="1.20.58.1120">
    <property type="match status" value="1"/>
</dbReference>
<organism evidence="17 18">
    <name type="scientific">Stylonychia lemnae</name>
    <name type="common">Ciliate</name>
    <dbReference type="NCBI Taxonomy" id="5949"/>
    <lineage>
        <taxon>Eukaryota</taxon>
        <taxon>Sar</taxon>
        <taxon>Alveolata</taxon>
        <taxon>Ciliophora</taxon>
        <taxon>Intramacronucleata</taxon>
        <taxon>Spirotrichea</taxon>
        <taxon>Stichotrichia</taxon>
        <taxon>Sporadotrichida</taxon>
        <taxon>Oxytrichidae</taxon>
        <taxon>Stylonychinae</taxon>
        <taxon>Stylonychia</taxon>
    </lineage>
</organism>
<dbReference type="Pfam" id="PF17852">
    <property type="entry name" value="Dynein_AAA_lid"/>
    <property type="match status" value="1"/>
</dbReference>
<keyword evidence="7" id="KW-0067">ATP-binding</keyword>
<evidence type="ECO:0000256" key="6">
    <source>
        <dbReference type="ARBA" id="ARBA00022741"/>
    </source>
</evidence>
<dbReference type="FunFam" id="1.10.8.710:FF:000004">
    <property type="entry name" value="Dynein axonemal heavy chain 6"/>
    <property type="match status" value="1"/>
</dbReference>
<dbReference type="FunFam" id="3.20.180.20:FF:000001">
    <property type="entry name" value="Dynein axonemal heavy chain 5"/>
    <property type="match status" value="1"/>
</dbReference>
<evidence type="ECO:0000256" key="13">
    <source>
        <dbReference type="ARBA" id="ARBA00023273"/>
    </source>
</evidence>
<feature type="domain" description="AAA+ ATPase" evidence="16">
    <location>
        <begin position="1841"/>
        <end position="1982"/>
    </location>
</feature>
<feature type="domain" description="AAA+ ATPase" evidence="16">
    <location>
        <begin position="2124"/>
        <end position="2266"/>
    </location>
</feature>
<feature type="coiled-coil region" evidence="14">
    <location>
        <begin position="1254"/>
        <end position="1281"/>
    </location>
</feature>
<evidence type="ECO:0000259" key="16">
    <source>
        <dbReference type="SMART" id="SM00382"/>
    </source>
</evidence>
<dbReference type="InterPro" id="IPR041658">
    <property type="entry name" value="AAA_lid_11"/>
</dbReference>
<dbReference type="Pfam" id="PF12780">
    <property type="entry name" value="AAA_8"/>
    <property type="match status" value="1"/>
</dbReference>
<evidence type="ECO:0000256" key="10">
    <source>
        <dbReference type="ARBA" id="ARBA00023069"/>
    </source>
</evidence>
<dbReference type="OrthoDB" id="292742at2759"/>
<feature type="region of interest" description="Disordered" evidence="15">
    <location>
        <begin position="115"/>
        <end position="137"/>
    </location>
</feature>
<dbReference type="Pfam" id="PF12777">
    <property type="entry name" value="MT"/>
    <property type="match status" value="1"/>
</dbReference>
<feature type="region of interest" description="Disordered" evidence="15">
    <location>
        <begin position="253"/>
        <end position="286"/>
    </location>
</feature>
<keyword evidence="3" id="KW-0963">Cytoplasm</keyword>
<dbReference type="FunFam" id="1.20.920.30:FF:000005">
    <property type="entry name" value="Dynein, axonemal, heavy chain 2"/>
    <property type="match status" value="1"/>
</dbReference>
<accession>A0A078B9W6</accession>
<dbReference type="InterPro" id="IPR004273">
    <property type="entry name" value="Dynein_heavy_D6_P-loop"/>
</dbReference>
<feature type="compositionally biased region" description="Acidic residues" evidence="15">
    <location>
        <begin position="865"/>
        <end position="879"/>
    </location>
</feature>
<dbReference type="InterPro" id="IPR041589">
    <property type="entry name" value="DNAH3_AAA_lid_1"/>
</dbReference>
<dbReference type="FunFam" id="1.20.920.20:FF:000001">
    <property type="entry name" value="dynein heavy chain 2, axonemal"/>
    <property type="match status" value="1"/>
</dbReference>
<dbReference type="InterPro" id="IPR042219">
    <property type="entry name" value="AAA_lid_11_sf"/>
</dbReference>
<dbReference type="SMART" id="SM00382">
    <property type="entry name" value="AAA"/>
    <property type="match status" value="3"/>
</dbReference>
<dbReference type="GO" id="GO:0003341">
    <property type="term" value="P:cilium movement"/>
    <property type="evidence" value="ECO:0007669"/>
    <property type="project" value="UniProtKB-ARBA"/>
</dbReference>
<dbReference type="Pfam" id="PF12775">
    <property type="entry name" value="AAA_7"/>
    <property type="match status" value="1"/>
</dbReference>
<feature type="coiled-coil region" evidence="14">
    <location>
        <begin position="1552"/>
        <end position="1582"/>
    </location>
</feature>
<keyword evidence="6" id="KW-0547">Nucleotide-binding</keyword>
<reference evidence="17 18" key="1">
    <citation type="submission" date="2014-06" db="EMBL/GenBank/DDBJ databases">
        <authorList>
            <person name="Swart Estienne"/>
        </authorList>
    </citation>
    <scope>NUCLEOTIDE SEQUENCE [LARGE SCALE GENOMIC DNA]</scope>
    <source>
        <strain evidence="17 18">130c</strain>
    </source>
</reference>
<dbReference type="Gene3D" id="1.10.472.130">
    <property type="match status" value="1"/>
</dbReference>
<dbReference type="GO" id="GO:0005524">
    <property type="term" value="F:ATP binding"/>
    <property type="evidence" value="ECO:0007669"/>
    <property type="project" value="UniProtKB-KW"/>
</dbReference>
<evidence type="ECO:0000256" key="7">
    <source>
        <dbReference type="ARBA" id="ARBA00022840"/>
    </source>
</evidence>
<feature type="compositionally biased region" description="Polar residues" evidence="15">
    <location>
        <begin position="7"/>
        <end position="30"/>
    </location>
</feature>
<feature type="domain" description="AAA+ ATPase" evidence="16">
    <location>
        <begin position="2468"/>
        <end position="2616"/>
    </location>
</feature>
<dbReference type="GO" id="GO:0008569">
    <property type="term" value="F:minus-end-directed microtubule motor activity"/>
    <property type="evidence" value="ECO:0007669"/>
    <property type="project" value="InterPro"/>
</dbReference>
<feature type="coiled-coil region" evidence="14">
    <location>
        <begin position="3130"/>
        <end position="3164"/>
    </location>
</feature>
<dbReference type="InterPro" id="IPR041228">
    <property type="entry name" value="Dynein_C"/>
</dbReference>
<dbReference type="Pfam" id="PF17857">
    <property type="entry name" value="AAA_lid_1"/>
    <property type="match status" value="1"/>
</dbReference>
<keyword evidence="13" id="KW-0966">Cell projection</keyword>
<dbReference type="Gene3D" id="3.10.490.20">
    <property type="match status" value="1"/>
</dbReference>
<keyword evidence="12" id="KW-0206">Cytoskeleton</keyword>
<dbReference type="Gene3D" id="6.10.140.1060">
    <property type="match status" value="1"/>
</dbReference>
<protein>
    <submittedName>
        <fullName evidence="17">Dynein heavy chain axonemal</fullName>
    </submittedName>
</protein>
<dbReference type="InterPro" id="IPR035706">
    <property type="entry name" value="AAA_9"/>
</dbReference>
<feature type="coiled-coil region" evidence="14">
    <location>
        <begin position="3278"/>
        <end position="3354"/>
    </location>
</feature>
<dbReference type="Gene3D" id="1.20.1270.280">
    <property type="match status" value="1"/>
</dbReference>
<dbReference type="Gene3D" id="1.10.8.710">
    <property type="match status" value="1"/>
</dbReference>
<dbReference type="InterPro" id="IPR024317">
    <property type="entry name" value="Dynein_heavy_chain_D4_dom"/>
</dbReference>
<dbReference type="EMBL" id="CCKQ01019200">
    <property type="protein sequence ID" value="CDW91214.1"/>
    <property type="molecule type" value="Genomic_DNA"/>
</dbReference>